<dbReference type="SUPFAM" id="SSF64518">
    <property type="entry name" value="Phase 1 flagellin"/>
    <property type="match status" value="1"/>
</dbReference>
<keyword evidence="7" id="KW-0282">Flagellum</keyword>
<dbReference type="GO" id="GO:0009288">
    <property type="term" value="C:bacterial-type flagellum"/>
    <property type="evidence" value="ECO:0007669"/>
    <property type="project" value="UniProtKB-SubCell"/>
</dbReference>
<evidence type="ECO:0000256" key="1">
    <source>
        <dbReference type="ARBA" id="ARBA00005709"/>
    </source>
</evidence>
<dbReference type="GO" id="GO:0005576">
    <property type="term" value="C:extracellular region"/>
    <property type="evidence" value="ECO:0007669"/>
    <property type="project" value="UniProtKB-SubCell"/>
</dbReference>
<dbReference type="RefSeq" id="WP_169590770.1">
    <property type="nucleotide sequence ID" value="NZ_JABBGK010000002.1"/>
</dbReference>
<dbReference type="PANTHER" id="PTHR42792">
    <property type="entry name" value="FLAGELLIN"/>
    <property type="match status" value="1"/>
</dbReference>
<feature type="domain" description="Flagellin N-terminal" evidence="5">
    <location>
        <begin position="4"/>
        <end position="136"/>
    </location>
</feature>
<evidence type="ECO:0000256" key="2">
    <source>
        <dbReference type="ARBA" id="ARBA00023143"/>
    </source>
</evidence>
<dbReference type="Gene3D" id="1.20.1330.10">
    <property type="entry name" value="f41 fragment of flagellin, N-terminal domain"/>
    <property type="match status" value="1"/>
</dbReference>
<comment type="caution">
    <text evidence="7">The sequence shown here is derived from an EMBL/GenBank/DDBJ whole genome shotgun (WGS) entry which is preliminary data.</text>
</comment>
<evidence type="ECO:0000256" key="4">
    <source>
        <dbReference type="SAM" id="Coils"/>
    </source>
</evidence>
<comment type="similarity">
    <text evidence="1 3">Belongs to the bacterial flagellin family.</text>
</comment>
<evidence type="ECO:0000259" key="5">
    <source>
        <dbReference type="Pfam" id="PF00669"/>
    </source>
</evidence>
<accession>A0A7Y0AWP6</accession>
<dbReference type="EMBL" id="JABBGK010000002">
    <property type="protein sequence ID" value="NML74875.1"/>
    <property type="molecule type" value="Genomic_DNA"/>
</dbReference>
<keyword evidence="7" id="KW-0966">Cell projection</keyword>
<feature type="coiled-coil region" evidence="4">
    <location>
        <begin position="81"/>
        <end position="125"/>
    </location>
</feature>
<keyword evidence="8" id="KW-1185">Reference proteome</keyword>
<evidence type="ECO:0000313" key="7">
    <source>
        <dbReference type="EMBL" id="NML74875.1"/>
    </source>
</evidence>
<comment type="function">
    <text evidence="3">Flagellin is the subunit protein which polymerizes to form the filaments of bacterial flagella.</text>
</comment>
<organism evidence="7 8">
    <name type="scientific">Rhizobium terricola</name>
    <dbReference type="NCBI Taxonomy" id="2728849"/>
    <lineage>
        <taxon>Bacteria</taxon>
        <taxon>Pseudomonadati</taxon>
        <taxon>Pseudomonadota</taxon>
        <taxon>Alphaproteobacteria</taxon>
        <taxon>Hyphomicrobiales</taxon>
        <taxon>Rhizobiaceae</taxon>
        <taxon>Rhizobium/Agrobacterium group</taxon>
        <taxon>Rhizobium</taxon>
    </lineage>
</organism>
<feature type="domain" description="Flagellin C-terminal" evidence="6">
    <location>
        <begin position="324"/>
        <end position="408"/>
    </location>
</feature>
<sequence length="410" mass="43165">MTSILTNNAAMAALQTLRSIDDSMERTQARVSSGLRVGTASDNAAYWSIATTMRSDNMALSAVQDALGLGAAKVDTAYSAMETAVEVVKEIKAKMVAATEEGVDRSKIQEEIAQLQEQLRTISSAASFSGENWLQADLSGGSVFKNVVGSFVRAEDGSVSVKKIDYELNGDTVLFDTVGDTGILDRTYNVSQNAVTLDVNTNGVVTSQTVAAYTIDQLIGSAATFTTNTVGSTTTQLAQATADLIVGGVTVITNGSYFVQADADTWVLATDVTGTGQEALHDEAGVYYGVDTANLPATNIPAPNSIDTVDITTLTNDELDVMVSAVDLALETVISASSDLGSIAMRIGMQEEFVASLTDSIDSGIGRLVDADMNEESTRLKALQTQQQLAIQSLSIANTASENILTLFRQ</sequence>
<comment type="subcellular location">
    <subcellularLocation>
        <location evidence="3">Secreted</location>
    </subcellularLocation>
    <subcellularLocation>
        <location evidence="3">Bacterial flagellum</location>
    </subcellularLocation>
</comment>
<dbReference type="InterPro" id="IPR001492">
    <property type="entry name" value="Flagellin"/>
</dbReference>
<reference evidence="7 8" key="1">
    <citation type="submission" date="2020-04" db="EMBL/GenBank/DDBJ databases">
        <title>Rhizobium sp. S-51 isolated from soil.</title>
        <authorList>
            <person name="Dahal R.H."/>
        </authorList>
    </citation>
    <scope>NUCLEOTIDE SEQUENCE [LARGE SCALE GENOMIC DNA]</scope>
    <source>
        <strain evidence="7 8">S-51</strain>
    </source>
</reference>
<dbReference type="AlphaFoldDB" id="A0A7Y0AWP6"/>
<name>A0A7Y0AWP6_9HYPH</name>
<dbReference type="Proteomes" id="UP000541470">
    <property type="component" value="Unassembled WGS sequence"/>
</dbReference>
<keyword evidence="7" id="KW-0969">Cilium</keyword>
<dbReference type="Pfam" id="PF00700">
    <property type="entry name" value="Flagellin_C"/>
    <property type="match status" value="1"/>
</dbReference>
<evidence type="ECO:0000256" key="3">
    <source>
        <dbReference type="RuleBase" id="RU362073"/>
    </source>
</evidence>
<dbReference type="InterPro" id="IPR001029">
    <property type="entry name" value="Flagellin_N"/>
</dbReference>
<keyword evidence="2 3" id="KW-0975">Bacterial flagellum</keyword>
<dbReference type="Pfam" id="PF00669">
    <property type="entry name" value="Flagellin_N"/>
    <property type="match status" value="1"/>
</dbReference>
<protein>
    <recommendedName>
        <fullName evidence="3">Flagellin</fullName>
    </recommendedName>
</protein>
<dbReference type="InterPro" id="IPR046358">
    <property type="entry name" value="Flagellin_C"/>
</dbReference>
<keyword evidence="3" id="KW-0964">Secreted</keyword>
<dbReference type="GO" id="GO:0005198">
    <property type="term" value="F:structural molecule activity"/>
    <property type="evidence" value="ECO:0007669"/>
    <property type="project" value="UniProtKB-UniRule"/>
</dbReference>
<dbReference type="PANTHER" id="PTHR42792:SF2">
    <property type="entry name" value="FLAGELLIN"/>
    <property type="match status" value="1"/>
</dbReference>
<gene>
    <name evidence="7" type="ORF">HHL25_12130</name>
</gene>
<keyword evidence="4" id="KW-0175">Coiled coil</keyword>
<evidence type="ECO:0000259" key="6">
    <source>
        <dbReference type="Pfam" id="PF00700"/>
    </source>
</evidence>
<proteinExistence type="inferred from homology"/>
<evidence type="ECO:0000313" key="8">
    <source>
        <dbReference type="Proteomes" id="UP000541470"/>
    </source>
</evidence>
<dbReference type="PRINTS" id="PR00207">
    <property type="entry name" value="FLAGELLIN"/>
</dbReference>